<proteinExistence type="predicted"/>
<keyword evidence="2" id="KW-1185">Reference proteome</keyword>
<dbReference type="Proteomes" id="UP000095601">
    <property type="component" value="Unassembled WGS sequence"/>
</dbReference>
<sequence>MEIRFIFDKKEVISELVELKSKYNFDDRNGLNYIIVGEHWSEIEDEHRLIYQIERILNIDLSLLDYWNPKVFEKELKIDDVQKVLENLKNKIEQNPNFYEKINYGFNLKENYFRSQFLSDVSFLIERMNLNKTNGAQKVSYETE</sequence>
<reference evidence="1 2" key="1">
    <citation type="submission" date="2016-09" db="EMBL/GenBank/DDBJ databases">
        <authorList>
            <person name="Capua I."/>
            <person name="De Benedictis P."/>
            <person name="Joannis T."/>
            <person name="Lombin L.H."/>
            <person name="Cattoli G."/>
        </authorList>
    </citation>
    <scope>NUCLEOTIDE SEQUENCE [LARGE SCALE GENOMIC DNA]</scope>
    <source>
        <strain evidence="1 2">NRS-1</strain>
    </source>
</reference>
<gene>
    <name evidence="1" type="ORF">BHF72_0995</name>
</gene>
<dbReference type="RefSeq" id="WP_069801000.1">
    <property type="nucleotide sequence ID" value="NZ_CP034157.1"/>
</dbReference>
<evidence type="ECO:0000313" key="2">
    <source>
        <dbReference type="Proteomes" id="UP000095601"/>
    </source>
</evidence>
<comment type="caution">
    <text evidence="1">The sequence shown here is derived from an EMBL/GenBank/DDBJ whole genome shotgun (WGS) entry which is preliminary data.</text>
</comment>
<dbReference type="EMBL" id="MKGI01000081">
    <property type="protein sequence ID" value="OEL09955.1"/>
    <property type="molecule type" value="Genomic_DNA"/>
</dbReference>
<protein>
    <submittedName>
        <fullName evidence="1">Uncharacterized protein</fullName>
    </submittedName>
</protein>
<dbReference type="OrthoDB" id="1253570at2"/>
<accession>A0A1E5UBC4</accession>
<evidence type="ECO:0000313" key="1">
    <source>
        <dbReference type="EMBL" id="OEL09955.1"/>
    </source>
</evidence>
<name>A0A1E5UBC4_9FLAO</name>
<dbReference type="AlphaFoldDB" id="A0A1E5UBC4"/>
<dbReference type="KEGG" id="cnr:EB819_06995"/>
<organism evidence="1 2">
    <name type="scientific">Cloacibacterium normanense</name>
    <dbReference type="NCBI Taxonomy" id="237258"/>
    <lineage>
        <taxon>Bacteria</taxon>
        <taxon>Pseudomonadati</taxon>
        <taxon>Bacteroidota</taxon>
        <taxon>Flavobacteriia</taxon>
        <taxon>Flavobacteriales</taxon>
        <taxon>Weeksellaceae</taxon>
    </lineage>
</organism>